<evidence type="ECO:0000256" key="1">
    <source>
        <dbReference type="SAM" id="MobiDB-lite"/>
    </source>
</evidence>
<protein>
    <submittedName>
        <fullName evidence="2">Os01g0180050 protein</fullName>
    </submittedName>
</protein>
<name>A0A0P0UZ54_ORYSJ</name>
<accession>A0A0P0UZ54</accession>
<dbReference type="AlphaFoldDB" id="A0A0P0UZ54"/>
<feature type="compositionally biased region" description="Basic and acidic residues" evidence="1">
    <location>
        <begin position="91"/>
        <end position="153"/>
    </location>
</feature>
<reference evidence="2 3" key="2">
    <citation type="journal article" date="2013" name="Plant Cell Physiol.">
        <title>Rice Annotation Project Database (RAP-DB): an integrative and interactive database for rice genomics.</title>
        <authorList>
            <person name="Sakai H."/>
            <person name="Lee S.S."/>
            <person name="Tanaka T."/>
            <person name="Numa H."/>
            <person name="Kim J."/>
            <person name="Kawahara Y."/>
            <person name="Wakimoto H."/>
            <person name="Yang C.C."/>
            <person name="Iwamoto M."/>
            <person name="Abe T."/>
            <person name="Yamada Y."/>
            <person name="Muto A."/>
            <person name="Inokuchi H."/>
            <person name="Ikemura T."/>
            <person name="Matsumoto T."/>
            <person name="Sasaki T."/>
            <person name="Itoh T."/>
        </authorList>
    </citation>
    <scope>NUCLEOTIDE SEQUENCE [LARGE SCALE GENOMIC DNA]</scope>
    <source>
        <strain evidence="3">cv. Nipponbare</strain>
    </source>
</reference>
<evidence type="ECO:0000313" key="2">
    <source>
        <dbReference type="EMBL" id="BAS70719.1"/>
    </source>
</evidence>
<feature type="non-terminal residue" evidence="2">
    <location>
        <position position="1"/>
    </location>
</feature>
<evidence type="ECO:0000313" key="3">
    <source>
        <dbReference type="Proteomes" id="UP000059680"/>
    </source>
</evidence>
<dbReference type="InParanoid" id="A0A0P0UZ54"/>
<feature type="compositionally biased region" description="Basic residues" evidence="1">
    <location>
        <begin position="285"/>
        <end position="295"/>
    </location>
</feature>
<proteinExistence type="predicted"/>
<dbReference type="EMBL" id="AP014957">
    <property type="protein sequence ID" value="BAS70719.1"/>
    <property type="molecule type" value="Genomic_DNA"/>
</dbReference>
<keyword evidence="3" id="KW-1185">Reference proteome</keyword>
<feature type="compositionally biased region" description="Basic and acidic residues" evidence="1">
    <location>
        <begin position="1"/>
        <end position="12"/>
    </location>
</feature>
<sequence length="295" mass="31836">GAVDGRAREERGALPQRPLGGAVGQAVPPVAVARHGVRAGRRLAGEEVVREGEVLEARQLAHRLRYRPREQVVRDVELLHLPHPGHRRRQRAGEPVEAHVEHRHLSQHPDLRRQAGAEARVDEQDLVERPGHVAEARREAAAEAVVREDDDGDRRVAEVVREVEAEAVVVEEDGVERPVEQLAGHPALEVVEAEEAEAAEGGREHAAEAVGVEVEQREVGEQAELGGQVPGDVAVVEVDAGDGDLPAIPRQRRAEHAGVVAHVGAHPVGGEVAGVGEDGLPPPRLQRHVRVPHPR</sequence>
<dbReference type="STRING" id="39947.A0A0P0UZ54"/>
<feature type="region of interest" description="Disordered" evidence="1">
    <location>
        <begin position="1"/>
        <end position="23"/>
    </location>
</feature>
<reference evidence="2 3" key="3">
    <citation type="journal article" date="2013" name="Rice">
        <title>Improvement of the Oryza sativa Nipponbare reference genome using next generation sequence and optical map data.</title>
        <authorList>
            <person name="Kawahara Y."/>
            <person name="de la Bastide M."/>
            <person name="Hamilton J.P."/>
            <person name="Kanamori H."/>
            <person name="McCombie W.R."/>
            <person name="Ouyang S."/>
            <person name="Schwartz D.C."/>
            <person name="Tanaka T."/>
            <person name="Wu J."/>
            <person name="Zhou S."/>
            <person name="Childs K.L."/>
            <person name="Davidson R.M."/>
            <person name="Lin H."/>
            <person name="Quesada-Ocampo L."/>
            <person name="Vaillancourt B."/>
            <person name="Sakai H."/>
            <person name="Lee S.S."/>
            <person name="Kim J."/>
            <person name="Numa H."/>
            <person name="Itoh T."/>
            <person name="Buell C.R."/>
            <person name="Matsumoto T."/>
        </authorList>
    </citation>
    <scope>NUCLEOTIDE SEQUENCE [LARGE SCALE GENOMIC DNA]</scope>
    <source>
        <strain evidence="3">cv. Nipponbare</strain>
    </source>
</reference>
<feature type="region of interest" description="Disordered" evidence="1">
    <location>
        <begin position="270"/>
        <end position="295"/>
    </location>
</feature>
<feature type="region of interest" description="Disordered" evidence="1">
    <location>
        <begin position="85"/>
        <end position="153"/>
    </location>
</feature>
<dbReference type="PaxDb" id="39947-A0A0P0UZ54"/>
<feature type="non-terminal residue" evidence="2">
    <location>
        <position position="295"/>
    </location>
</feature>
<organism evidence="2 3">
    <name type="scientific">Oryza sativa subsp. japonica</name>
    <name type="common">Rice</name>
    <dbReference type="NCBI Taxonomy" id="39947"/>
    <lineage>
        <taxon>Eukaryota</taxon>
        <taxon>Viridiplantae</taxon>
        <taxon>Streptophyta</taxon>
        <taxon>Embryophyta</taxon>
        <taxon>Tracheophyta</taxon>
        <taxon>Spermatophyta</taxon>
        <taxon>Magnoliopsida</taxon>
        <taxon>Liliopsida</taxon>
        <taxon>Poales</taxon>
        <taxon>Poaceae</taxon>
        <taxon>BOP clade</taxon>
        <taxon>Oryzoideae</taxon>
        <taxon>Oryzeae</taxon>
        <taxon>Oryzinae</taxon>
        <taxon>Oryza</taxon>
        <taxon>Oryza sativa</taxon>
    </lineage>
</organism>
<gene>
    <name evidence="2" type="ordered locus">Os01g0180050</name>
    <name evidence="2" type="ORF">OSNPB_010180050</name>
</gene>
<dbReference type="Proteomes" id="UP000059680">
    <property type="component" value="Chromosome 1"/>
</dbReference>
<reference evidence="3" key="1">
    <citation type="journal article" date="2005" name="Nature">
        <title>The map-based sequence of the rice genome.</title>
        <authorList>
            <consortium name="International rice genome sequencing project (IRGSP)"/>
            <person name="Matsumoto T."/>
            <person name="Wu J."/>
            <person name="Kanamori H."/>
            <person name="Katayose Y."/>
            <person name="Fujisawa M."/>
            <person name="Namiki N."/>
            <person name="Mizuno H."/>
            <person name="Yamamoto K."/>
            <person name="Antonio B.A."/>
            <person name="Baba T."/>
            <person name="Sakata K."/>
            <person name="Nagamura Y."/>
            <person name="Aoki H."/>
            <person name="Arikawa K."/>
            <person name="Arita K."/>
            <person name="Bito T."/>
            <person name="Chiden Y."/>
            <person name="Fujitsuka N."/>
            <person name="Fukunaka R."/>
            <person name="Hamada M."/>
            <person name="Harada C."/>
            <person name="Hayashi A."/>
            <person name="Hijishita S."/>
            <person name="Honda M."/>
            <person name="Hosokawa S."/>
            <person name="Ichikawa Y."/>
            <person name="Idonuma A."/>
            <person name="Iijima M."/>
            <person name="Ikeda M."/>
            <person name="Ikeno M."/>
            <person name="Ito K."/>
            <person name="Ito S."/>
            <person name="Ito T."/>
            <person name="Ito Y."/>
            <person name="Ito Y."/>
            <person name="Iwabuchi A."/>
            <person name="Kamiya K."/>
            <person name="Karasawa W."/>
            <person name="Kurita K."/>
            <person name="Katagiri S."/>
            <person name="Kikuta A."/>
            <person name="Kobayashi H."/>
            <person name="Kobayashi N."/>
            <person name="Machita K."/>
            <person name="Maehara T."/>
            <person name="Masukawa M."/>
            <person name="Mizubayashi T."/>
            <person name="Mukai Y."/>
            <person name="Nagasaki H."/>
            <person name="Nagata Y."/>
            <person name="Naito S."/>
            <person name="Nakashima M."/>
            <person name="Nakama Y."/>
            <person name="Nakamichi Y."/>
            <person name="Nakamura M."/>
            <person name="Meguro A."/>
            <person name="Negishi M."/>
            <person name="Ohta I."/>
            <person name="Ohta T."/>
            <person name="Okamoto M."/>
            <person name="Ono N."/>
            <person name="Saji S."/>
            <person name="Sakaguchi M."/>
            <person name="Sakai K."/>
            <person name="Shibata M."/>
            <person name="Shimokawa T."/>
            <person name="Song J."/>
            <person name="Takazaki Y."/>
            <person name="Terasawa K."/>
            <person name="Tsugane M."/>
            <person name="Tsuji K."/>
            <person name="Ueda S."/>
            <person name="Waki K."/>
            <person name="Yamagata H."/>
            <person name="Yamamoto M."/>
            <person name="Yamamoto S."/>
            <person name="Yamane H."/>
            <person name="Yoshiki S."/>
            <person name="Yoshihara R."/>
            <person name="Yukawa K."/>
            <person name="Zhong H."/>
            <person name="Yano M."/>
            <person name="Yuan Q."/>
            <person name="Ouyang S."/>
            <person name="Liu J."/>
            <person name="Jones K.M."/>
            <person name="Gansberger K."/>
            <person name="Moffat K."/>
            <person name="Hill J."/>
            <person name="Bera J."/>
            <person name="Fadrosh D."/>
            <person name="Jin S."/>
            <person name="Johri S."/>
            <person name="Kim M."/>
            <person name="Overton L."/>
            <person name="Reardon M."/>
            <person name="Tsitrin T."/>
            <person name="Vuong H."/>
            <person name="Weaver B."/>
            <person name="Ciecko A."/>
            <person name="Tallon L."/>
            <person name="Jackson J."/>
            <person name="Pai G."/>
            <person name="Aken S.V."/>
            <person name="Utterback T."/>
            <person name="Reidmuller S."/>
            <person name="Feldblyum T."/>
            <person name="Hsiao J."/>
            <person name="Zismann V."/>
            <person name="Iobst S."/>
            <person name="de Vazeille A.R."/>
            <person name="Buell C.R."/>
            <person name="Ying K."/>
            <person name="Li Y."/>
            <person name="Lu T."/>
            <person name="Huang Y."/>
            <person name="Zhao Q."/>
            <person name="Feng Q."/>
            <person name="Zhang L."/>
            <person name="Zhu J."/>
            <person name="Weng Q."/>
            <person name="Mu J."/>
            <person name="Lu Y."/>
            <person name="Fan D."/>
            <person name="Liu Y."/>
            <person name="Guan J."/>
            <person name="Zhang Y."/>
            <person name="Yu S."/>
            <person name="Liu X."/>
            <person name="Zhang Y."/>
            <person name="Hong G."/>
            <person name="Han B."/>
            <person name="Choisne N."/>
            <person name="Demange N."/>
            <person name="Orjeda G."/>
            <person name="Samain S."/>
            <person name="Cattolico L."/>
            <person name="Pelletier E."/>
            <person name="Couloux A."/>
            <person name="Segurens B."/>
            <person name="Wincker P."/>
            <person name="D'Hont A."/>
            <person name="Scarpelli C."/>
            <person name="Weissenbach J."/>
            <person name="Salanoubat M."/>
            <person name="Quetier F."/>
            <person name="Yu Y."/>
            <person name="Kim H.R."/>
            <person name="Rambo T."/>
            <person name="Currie J."/>
            <person name="Collura K."/>
            <person name="Luo M."/>
            <person name="Yang T."/>
            <person name="Ammiraju J.S.S."/>
            <person name="Engler F."/>
            <person name="Soderlund C."/>
            <person name="Wing R.A."/>
            <person name="Palmer L.E."/>
            <person name="de la Bastide M."/>
            <person name="Spiegel L."/>
            <person name="Nascimento L."/>
            <person name="Zutavern T."/>
            <person name="O'Shaughnessy A."/>
            <person name="Dike S."/>
            <person name="Dedhia N."/>
            <person name="Preston R."/>
            <person name="Balija V."/>
            <person name="McCombie W.R."/>
            <person name="Chow T."/>
            <person name="Chen H."/>
            <person name="Chung M."/>
            <person name="Chen C."/>
            <person name="Shaw J."/>
            <person name="Wu H."/>
            <person name="Hsiao K."/>
            <person name="Chao Y."/>
            <person name="Chu M."/>
            <person name="Cheng C."/>
            <person name="Hour A."/>
            <person name="Lee P."/>
            <person name="Lin S."/>
            <person name="Lin Y."/>
            <person name="Liou J."/>
            <person name="Liu S."/>
            <person name="Hsing Y."/>
            <person name="Raghuvanshi S."/>
            <person name="Mohanty A."/>
            <person name="Bharti A.K."/>
            <person name="Gaur A."/>
            <person name="Gupta V."/>
            <person name="Kumar D."/>
            <person name="Ravi V."/>
            <person name="Vij S."/>
            <person name="Kapur A."/>
            <person name="Khurana P."/>
            <person name="Khurana P."/>
            <person name="Khurana J.P."/>
            <person name="Tyagi A.K."/>
            <person name="Gaikwad K."/>
            <person name="Singh A."/>
            <person name="Dalal V."/>
            <person name="Srivastava S."/>
            <person name="Dixit A."/>
            <person name="Pal A.K."/>
            <person name="Ghazi I.A."/>
            <person name="Yadav M."/>
            <person name="Pandit A."/>
            <person name="Bhargava A."/>
            <person name="Sureshbabu K."/>
            <person name="Batra K."/>
            <person name="Sharma T.R."/>
            <person name="Mohapatra T."/>
            <person name="Singh N.K."/>
            <person name="Messing J."/>
            <person name="Nelson A.B."/>
            <person name="Fuks G."/>
            <person name="Kavchok S."/>
            <person name="Keizer G."/>
            <person name="Linton E."/>
            <person name="Llaca V."/>
            <person name="Song R."/>
            <person name="Tanyolac B."/>
            <person name="Young S."/>
            <person name="Ho-Il K."/>
            <person name="Hahn J.H."/>
            <person name="Sangsakoo G."/>
            <person name="Vanavichit A."/>
            <person name="de Mattos Luiz.A.T."/>
            <person name="Zimmer P.D."/>
            <person name="Malone G."/>
            <person name="Dellagostin O."/>
            <person name="de Oliveira A.C."/>
            <person name="Bevan M."/>
            <person name="Bancroft I."/>
            <person name="Minx P."/>
            <person name="Cordum H."/>
            <person name="Wilson R."/>
            <person name="Cheng Z."/>
            <person name="Jin W."/>
            <person name="Jiang J."/>
            <person name="Leong S.A."/>
            <person name="Iwama H."/>
            <person name="Gojobori T."/>
            <person name="Itoh T."/>
            <person name="Niimura Y."/>
            <person name="Fujii Y."/>
            <person name="Habara T."/>
            <person name="Sakai H."/>
            <person name="Sato Y."/>
            <person name="Wilson G."/>
            <person name="Kumar K."/>
            <person name="McCouch S."/>
            <person name="Juretic N."/>
            <person name="Hoen D."/>
            <person name="Wright S."/>
            <person name="Bruskiewich R."/>
            <person name="Bureau T."/>
            <person name="Miyao A."/>
            <person name="Hirochika H."/>
            <person name="Nishikawa T."/>
            <person name="Kadowaki K."/>
            <person name="Sugiura M."/>
            <person name="Burr B."/>
            <person name="Sasaki T."/>
        </authorList>
    </citation>
    <scope>NUCLEOTIDE SEQUENCE [LARGE SCALE GENOMIC DNA]</scope>
    <source>
        <strain evidence="3">cv. Nipponbare</strain>
    </source>
</reference>